<evidence type="ECO:0000313" key="1">
    <source>
        <dbReference type="EMBL" id="CEL94059.1"/>
    </source>
</evidence>
<dbReference type="EMBL" id="CDMY01000204">
    <property type="protein sequence ID" value="CEL94059.1"/>
    <property type="molecule type" value="Genomic_DNA"/>
</dbReference>
<organism evidence="1 2">
    <name type="scientific">Vitrella brassicaformis (strain CCMP3155)</name>
    <dbReference type="NCBI Taxonomy" id="1169540"/>
    <lineage>
        <taxon>Eukaryota</taxon>
        <taxon>Sar</taxon>
        <taxon>Alveolata</taxon>
        <taxon>Colpodellida</taxon>
        <taxon>Vitrellaceae</taxon>
        <taxon>Vitrella</taxon>
    </lineage>
</organism>
<sequence>MLPSLEVDGTVATFFLYKNDSDKVAGASWQEIDYEVHGMGPHGEAPIQTNIITGNYTDRDINEIFLLRCRGPSLRYRSADGRRQARLP</sequence>
<protein>
    <submittedName>
        <fullName evidence="1">Uncharacterized protein</fullName>
    </submittedName>
</protein>
<name>A0A0G4EEX4_VITBC</name>
<dbReference type="SUPFAM" id="SSF49899">
    <property type="entry name" value="Concanavalin A-like lectins/glucanases"/>
    <property type="match status" value="1"/>
</dbReference>
<gene>
    <name evidence="1" type="ORF">Vbra_4902</name>
</gene>
<dbReference type="Gene3D" id="2.60.120.200">
    <property type="match status" value="1"/>
</dbReference>
<dbReference type="OrthoDB" id="419959at2759"/>
<keyword evidence="2" id="KW-1185">Reference proteome</keyword>
<proteinExistence type="predicted"/>
<evidence type="ECO:0000313" key="2">
    <source>
        <dbReference type="Proteomes" id="UP000041254"/>
    </source>
</evidence>
<dbReference type="InParanoid" id="A0A0G4EEX4"/>
<dbReference type="AlphaFoldDB" id="A0A0G4EEX4"/>
<reference evidence="1 2" key="1">
    <citation type="submission" date="2014-11" db="EMBL/GenBank/DDBJ databases">
        <authorList>
            <person name="Zhu J."/>
            <person name="Qi W."/>
            <person name="Song R."/>
        </authorList>
    </citation>
    <scope>NUCLEOTIDE SEQUENCE [LARGE SCALE GENOMIC DNA]</scope>
</reference>
<dbReference type="InterPro" id="IPR013320">
    <property type="entry name" value="ConA-like_dom_sf"/>
</dbReference>
<dbReference type="VEuPathDB" id="CryptoDB:Vbra_4902"/>
<dbReference type="Proteomes" id="UP000041254">
    <property type="component" value="Unassembled WGS sequence"/>
</dbReference>
<accession>A0A0G4EEX4</accession>